<dbReference type="PROSITE" id="PS50883">
    <property type="entry name" value="EAL"/>
    <property type="match status" value="1"/>
</dbReference>
<dbReference type="Pfam" id="PF00072">
    <property type="entry name" value="Response_reg"/>
    <property type="match status" value="1"/>
</dbReference>
<keyword evidence="7" id="KW-1185">Reference proteome</keyword>
<accession>I8T2K7</accession>
<organism evidence="6 7">
    <name type="scientific">Hydrocarboniphaga effusa AP103</name>
    <dbReference type="NCBI Taxonomy" id="1172194"/>
    <lineage>
        <taxon>Bacteria</taxon>
        <taxon>Pseudomonadati</taxon>
        <taxon>Pseudomonadota</taxon>
        <taxon>Gammaproteobacteria</taxon>
        <taxon>Nevskiales</taxon>
        <taxon>Nevskiaceae</taxon>
        <taxon>Hydrocarboniphaga</taxon>
    </lineage>
</organism>
<dbReference type="SUPFAM" id="SSF52172">
    <property type="entry name" value="CheY-like"/>
    <property type="match status" value="1"/>
</dbReference>
<dbReference type="Gene3D" id="3.20.20.450">
    <property type="entry name" value="EAL domain"/>
    <property type="match status" value="1"/>
</dbReference>
<comment type="caution">
    <text evidence="6">The sequence shown here is derived from an EMBL/GenBank/DDBJ whole genome shotgun (WGS) entry which is preliminary data.</text>
</comment>
<dbReference type="SMART" id="SM00267">
    <property type="entry name" value="GGDEF"/>
    <property type="match status" value="1"/>
</dbReference>
<dbReference type="InterPro" id="IPR001789">
    <property type="entry name" value="Sig_transdc_resp-reg_receiver"/>
</dbReference>
<dbReference type="InterPro" id="IPR052155">
    <property type="entry name" value="Biofilm_reg_signaling"/>
</dbReference>
<comment type="cofactor">
    <cofactor evidence="1">
        <name>Mg(2+)</name>
        <dbReference type="ChEBI" id="CHEBI:18420"/>
    </cofactor>
</comment>
<evidence type="ECO:0000313" key="6">
    <source>
        <dbReference type="EMBL" id="EIT68150.1"/>
    </source>
</evidence>
<dbReference type="Proteomes" id="UP000003704">
    <property type="component" value="Unassembled WGS sequence"/>
</dbReference>
<dbReference type="Gene3D" id="3.40.50.2300">
    <property type="match status" value="1"/>
</dbReference>
<dbReference type="STRING" id="1172194.WQQ_45850"/>
<dbReference type="GO" id="GO:0003824">
    <property type="term" value="F:catalytic activity"/>
    <property type="evidence" value="ECO:0007669"/>
    <property type="project" value="UniProtKB-ARBA"/>
</dbReference>
<dbReference type="PANTHER" id="PTHR44757">
    <property type="entry name" value="DIGUANYLATE CYCLASE DGCP"/>
    <property type="match status" value="1"/>
</dbReference>
<feature type="domain" description="Response regulatory" evidence="3">
    <location>
        <begin position="11"/>
        <end position="129"/>
    </location>
</feature>
<dbReference type="SUPFAM" id="SSF141868">
    <property type="entry name" value="EAL domain-like"/>
    <property type="match status" value="1"/>
</dbReference>
<dbReference type="InterPro" id="IPR043128">
    <property type="entry name" value="Rev_trsase/Diguanyl_cyclase"/>
</dbReference>
<dbReference type="SMART" id="SM00052">
    <property type="entry name" value="EAL"/>
    <property type="match status" value="1"/>
</dbReference>
<dbReference type="Pfam" id="PF00563">
    <property type="entry name" value="EAL"/>
    <property type="match status" value="1"/>
</dbReference>
<dbReference type="CDD" id="cd01949">
    <property type="entry name" value="GGDEF"/>
    <property type="match status" value="1"/>
</dbReference>
<evidence type="ECO:0000256" key="2">
    <source>
        <dbReference type="PROSITE-ProRule" id="PRU00169"/>
    </source>
</evidence>
<reference evidence="6 7" key="1">
    <citation type="journal article" date="2012" name="J. Bacteriol.">
        <title>Genome Sequence of n-Alkane-Degrading Hydrocarboniphaga effusa Strain AP103T (ATCC BAA-332T).</title>
        <authorList>
            <person name="Chang H.K."/>
            <person name="Zylstra G.J."/>
            <person name="Chae J.C."/>
        </authorList>
    </citation>
    <scope>NUCLEOTIDE SEQUENCE [LARGE SCALE GENOMIC DNA]</scope>
    <source>
        <strain evidence="6 7">AP103</strain>
    </source>
</reference>
<evidence type="ECO:0008006" key="8">
    <source>
        <dbReference type="Google" id="ProtNLM"/>
    </source>
</evidence>
<dbReference type="CDD" id="cd01948">
    <property type="entry name" value="EAL"/>
    <property type="match status" value="1"/>
</dbReference>
<gene>
    <name evidence="6" type="ORF">WQQ_45850</name>
</gene>
<dbReference type="FunFam" id="3.30.70.270:FF:000001">
    <property type="entry name" value="Diguanylate cyclase domain protein"/>
    <property type="match status" value="1"/>
</dbReference>
<dbReference type="CDD" id="cd00156">
    <property type="entry name" value="REC"/>
    <property type="match status" value="1"/>
</dbReference>
<dbReference type="InterPro" id="IPR029787">
    <property type="entry name" value="Nucleotide_cyclase"/>
</dbReference>
<dbReference type="SUPFAM" id="SSF55073">
    <property type="entry name" value="Nucleotide cyclase"/>
    <property type="match status" value="1"/>
</dbReference>
<keyword evidence="2" id="KW-0597">Phosphoprotein</keyword>
<protein>
    <recommendedName>
        <fullName evidence="8">Response regulator receiver modulated diguanylate cyclase/phosphodiesterase</fullName>
    </recommendedName>
</protein>
<feature type="modified residue" description="4-aspartylphosphate" evidence="2">
    <location>
        <position position="64"/>
    </location>
</feature>
<proteinExistence type="predicted"/>
<dbReference type="RefSeq" id="WP_007187520.1">
    <property type="nucleotide sequence ID" value="NZ_AKGD01000004.1"/>
</dbReference>
<dbReference type="Gene3D" id="3.30.70.270">
    <property type="match status" value="1"/>
</dbReference>
<dbReference type="InterPro" id="IPR000160">
    <property type="entry name" value="GGDEF_dom"/>
</dbReference>
<dbReference type="SMART" id="SM00448">
    <property type="entry name" value="REC"/>
    <property type="match status" value="1"/>
</dbReference>
<dbReference type="OrthoDB" id="5603059at2"/>
<evidence type="ECO:0000259" key="3">
    <source>
        <dbReference type="PROSITE" id="PS50110"/>
    </source>
</evidence>
<dbReference type="GO" id="GO:0000160">
    <property type="term" value="P:phosphorelay signal transduction system"/>
    <property type="evidence" value="ECO:0007669"/>
    <property type="project" value="InterPro"/>
</dbReference>
<dbReference type="PROSITE" id="PS50110">
    <property type="entry name" value="RESPONSE_REGULATORY"/>
    <property type="match status" value="1"/>
</dbReference>
<dbReference type="EMBL" id="AKGD01000004">
    <property type="protein sequence ID" value="EIT68150.1"/>
    <property type="molecule type" value="Genomic_DNA"/>
</dbReference>
<evidence type="ECO:0000313" key="7">
    <source>
        <dbReference type="Proteomes" id="UP000003704"/>
    </source>
</evidence>
<sequence>MSASGRLPPLGVLLVEDNPADARLLAESFKEVGGVENIVIRTVRTLAEACAEMSRYSFTCVLVDLGLPDGRGVGNVEALRAIDRRAAIIVLTGNDDEHLAAEAIRLGAQEYLIKGHLDGAKMVRLLRHAIERNKHVHELEDQRHREFHRASHDSLTGLANRELFYDRVRQLLAQSQRAGRAFAICYLDLDGFKRVNDQHGHQIGDQLLIRVAEVLNESVRATDTVARVGGDEFLVLLWPVEDHGEAGVIAHRLRERVMAIRQIGDHVIDLDASVGVVFHPQHGDTLDELLERGDRAMYQAKRGGGGVAIYDAQDVDSPARAADIKVELSDALENDQFLLLFHPWVNAVEQRFVGVEALLRWNRGDGVQRPDEFLRSAESSGYLVEIGLHVAVKAFYQWHAWRAQGIVADQIAINLSAIELADDRLVPSLLAVAEAAGVKPGEVRLEVPMPALEGETSHRIITHLRRARDQGFGVVLDQFGPDGQSLKWLTAVQFDGLKLGRHVLRALNEEGLQGSMRRFTTAVLGAASALGVPVIATGVESVDDRVMLQMMGCVLMQGQLFCGFESAGDLPARLAMTPAGL</sequence>
<dbReference type="InterPro" id="IPR011006">
    <property type="entry name" value="CheY-like_superfamily"/>
</dbReference>
<evidence type="ECO:0000259" key="5">
    <source>
        <dbReference type="PROSITE" id="PS50887"/>
    </source>
</evidence>
<dbReference type="PANTHER" id="PTHR44757:SF2">
    <property type="entry name" value="BIOFILM ARCHITECTURE MAINTENANCE PROTEIN MBAA"/>
    <property type="match status" value="1"/>
</dbReference>
<feature type="domain" description="EAL" evidence="4">
    <location>
        <begin position="321"/>
        <end position="578"/>
    </location>
</feature>
<name>I8T2K7_9GAMM</name>
<dbReference type="InterPro" id="IPR001633">
    <property type="entry name" value="EAL_dom"/>
</dbReference>
<dbReference type="AlphaFoldDB" id="I8T2K7"/>
<evidence type="ECO:0000256" key="1">
    <source>
        <dbReference type="ARBA" id="ARBA00001946"/>
    </source>
</evidence>
<dbReference type="NCBIfam" id="TIGR00254">
    <property type="entry name" value="GGDEF"/>
    <property type="match status" value="1"/>
</dbReference>
<evidence type="ECO:0000259" key="4">
    <source>
        <dbReference type="PROSITE" id="PS50883"/>
    </source>
</evidence>
<dbReference type="Pfam" id="PF00990">
    <property type="entry name" value="GGDEF"/>
    <property type="match status" value="1"/>
</dbReference>
<dbReference type="InterPro" id="IPR035919">
    <property type="entry name" value="EAL_sf"/>
</dbReference>
<dbReference type="PROSITE" id="PS50887">
    <property type="entry name" value="GGDEF"/>
    <property type="match status" value="1"/>
</dbReference>
<feature type="domain" description="GGDEF" evidence="5">
    <location>
        <begin position="180"/>
        <end position="312"/>
    </location>
</feature>